<dbReference type="RefSeq" id="WP_282760213.1">
    <property type="nucleotide sequence ID" value="NZ_JASCTH010000008.1"/>
</dbReference>
<proteinExistence type="predicted"/>
<dbReference type="Pfam" id="PF12728">
    <property type="entry name" value="HTH_17"/>
    <property type="match status" value="1"/>
</dbReference>
<keyword evidence="3" id="KW-1185">Reference proteome</keyword>
<dbReference type="InterPro" id="IPR036388">
    <property type="entry name" value="WH-like_DNA-bd_sf"/>
</dbReference>
<dbReference type="EMBL" id="JASCTH010000008">
    <property type="protein sequence ID" value="MDI6099826.1"/>
    <property type="molecule type" value="Genomic_DNA"/>
</dbReference>
<feature type="domain" description="Helix-turn-helix" evidence="1">
    <location>
        <begin position="19"/>
        <end position="67"/>
    </location>
</feature>
<name>A0ABT6WJG6_9ACTN</name>
<comment type="caution">
    <text evidence="2">The sequence shown here is derived from an EMBL/GenBank/DDBJ whole genome shotgun (WGS) entry which is preliminary data.</text>
</comment>
<dbReference type="SUPFAM" id="SSF46955">
    <property type="entry name" value="Putative DNA-binding domain"/>
    <property type="match status" value="1"/>
</dbReference>
<evidence type="ECO:0000259" key="1">
    <source>
        <dbReference type="Pfam" id="PF12728"/>
    </source>
</evidence>
<accession>A0ABT6WJG6</accession>
<dbReference type="InterPro" id="IPR041657">
    <property type="entry name" value="HTH_17"/>
</dbReference>
<evidence type="ECO:0000313" key="3">
    <source>
        <dbReference type="Proteomes" id="UP001241758"/>
    </source>
</evidence>
<dbReference type="InterPro" id="IPR009061">
    <property type="entry name" value="DNA-bd_dom_put_sf"/>
</dbReference>
<organism evidence="2 3">
    <name type="scientific">Actinoplanes sandaracinus</name>
    <dbReference type="NCBI Taxonomy" id="3045177"/>
    <lineage>
        <taxon>Bacteria</taxon>
        <taxon>Bacillati</taxon>
        <taxon>Actinomycetota</taxon>
        <taxon>Actinomycetes</taxon>
        <taxon>Micromonosporales</taxon>
        <taxon>Micromonosporaceae</taxon>
        <taxon>Actinoplanes</taxon>
    </lineage>
</organism>
<sequence length="69" mass="7940">MTRATTEPVDTHPGAELWTIEETAAFLRTPVGTLYQWRHRRKGPPAAKIGRHLLYDPADVRAWFRKQVA</sequence>
<protein>
    <submittedName>
        <fullName evidence="2">Helix-turn-helix domain-containing protein</fullName>
    </submittedName>
</protein>
<dbReference type="Gene3D" id="1.10.10.10">
    <property type="entry name" value="Winged helix-like DNA-binding domain superfamily/Winged helix DNA-binding domain"/>
    <property type="match status" value="1"/>
</dbReference>
<dbReference type="Proteomes" id="UP001241758">
    <property type="component" value="Unassembled WGS sequence"/>
</dbReference>
<gene>
    <name evidence="2" type="ORF">QLQ12_14590</name>
</gene>
<evidence type="ECO:0000313" key="2">
    <source>
        <dbReference type="EMBL" id="MDI6099826.1"/>
    </source>
</evidence>
<reference evidence="2 3" key="1">
    <citation type="submission" date="2023-05" db="EMBL/GenBank/DDBJ databases">
        <title>Actinoplanes sp. NEAU-A12 genome sequencing.</title>
        <authorList>
            <person name="Wang Z.-S."/>
        </authorList>
    </citation>
    <scope>NUCLEOTIDE SEQUENCE [LARGE SCALE GENOMIC DNA]</scope>
    <source>
        <strain evidence="2 3">NEAU-A12</strain>
    </source>
</reference>